<dbReference type="Pfam" id="PF14748">
    <property type="entry name" value="P5CR_dimer"/>
    <property type="match status" value="1"/>
</dbReference>
<gene>
    <name evidence="8" type="ORF">PECAL_6P03130</name>
</gene>
<feature type="binding site" evidence="4">
    <location>
        <begin position="18"/>
        <end position="23"/>
    </location>
    <ligand>
        <name>NADP(+)</name>
        <dbReference type="ChEBI" id="CHEBI:58349"/>
    </ligand>
</feature>
<dbReference type="InterPro" id="IPR028939">
    <property type="entry name" value="P5C_Rdtase_cat_N"/>
</dbReference>
<dbReference type="SUPFAM" id="SSF48179">
    <property type="entry name" value="6-phosphogluconate dehydrogenase C-terminal domain-like"/>
    <property type="match status" value="1"/>
</dbReference>
<dbReference type="EC" id="1.5.1.2" evidence="5"/>
<keyword evidence="5" id="KW-0028">Amino-acid biosynthesis</keyword>
<dbReference type="InterPro" id="IPR053790">
    <property type="entry name" value="P5CR-like_CS"/>
</dbReference>
<evidence type="ECO:0000259" key="6">
    <source>
        <dbReference type="Pfam" id="PF03807"/>
    </source>
</evidence>
<dbReference type="Pfam" id="PF03807">
    <property type="entry name" value="F420_oxidored"/>
    <property type="match status" value="1"/>
</dbReference>
<reference evidence="8" key="1">
    <citation type="submission" date="2021-11" db="EMBL/GenBank/DDBJ databases">
        <authorList>
            <consortium name="Genoscope - CEA"/>
            <person name="William W."/>
        </authorList>
    </citation>
    <scope>NUCLEOTIDE SEQUENCE</scope>
</reference>
<evidence type="ECO:0000256" key="1">
    <source>
        <dbReference type="ARBA" id="ARBA00005525"/>
    </source>
</evidence>
<dbReference type="Gene3D" id="3.40.50.720">
    <property type="entry name" value="NAD(P)-binding Rossmann-like Domain"/>
    <property type="match status" value="1"/>
</dbReference>
<proteinExistence type="inferred from homology"/>
<dbReference type="InterPro" id="IPR000304">
    <property type="entry name" value="Pyrroline-COOH_reductase"/>
</dbReference>
<evidence type="ECO:0000256" key="3">
    <source>
        <dbReference type="ARBA" id="ARBA00023002"/>
    </source>
</evidence>
<dbReference type="InterPro" id="IPR008927">
    <property type="entry name" value="6-PGluconate_DH-like_C_sf"/>
</dbReference>
<dbReference type="AlphaFoldDB" id="A0A8J2SWJ3"/>
<dbReference type="PANTHER" id="PTHR11645:SF0">
    <property type="entry name" value="PYRROLINE-5-CARBOXYLATE REDUCTASE 3"/>
    <property type="match status" value="1"/>
</dbReference>
<feature type="binding site" evidence="4">
    <location>
        <begin position="77"/>
        <end position="80"/>
    </location>
    <ligand>
        <name>NADP(+)</name>
        <dbReference type="ChEBI" id="CHEBI:58349"/>
    </ligand>
</feature>
<dbReference type="PANTHER" id="PTHR11645">
    <property type="entry name" value="PYRROLINE-5-CARBOXYLATE REDUCTASE"/>
    <property type="match status" value="1"/>
</dbReference>
<dbReference type="FunFam" id="1.10.3730.10:FF:000001">
    <property type="entry name" value="Pyrroline-5-carboxylate reductase"/>
    <property type="match status" value="1"/>
</dbReference>
<protein>
    <recommendedName>
        <fullName evidence="5">Pyrroline-5-carboxylate reductase</fullName>
        <ecNumber evidence="5">1.5.1.2</ecNumber>
    </recommendedName>
</protein>
<accession>A0A8J2SWJ3</accession>
<keyword evidence="9" id="KW-1185">Reference proteome</keyword>
<name>A0A8J2SWJ3_9STRA</name>
<keyword evidence="3 5" id="KW-0560">Oxidoreductase</keyword>
<comment type="pathway">
    <text evidence="5">Amino-acid biosynthesis; L-proline biosynthesis; L-proline from L-glutamate 5-semialdehyde: step 1/1.</text>
</comment>
<dbReference type="Proteomes" id="UP000789595">
    <property type="component" value="Unassembled WGS sequence"/>
</dbReference>
<evidence type="ECO:0000259" key="7">
    <source>
        <dbReference type="Pfam" id="PF14748"/>
    </source>
</evidence>
<dbReference type="Gene3D" id="1.10.3730.10">
    <property type="entry name" value="ProC C-terminal domain-like"/>
    <property type="match status" value="1"/>
</dbReference>
<dbReference type="GO" id="GO:0055129">
    <property type="term" value="P:L-proline biosynthetic process"/>
    <property type="evidence" value="ECO:0007669"/>
    <property type="project" value="UniProtKB-UniPathway"/>
</dbReference>
<dbReference type="PIRSF" id="PIRSF000193">
    <property type="entry name" value="Pyrrol-5-carb_rd"/>
    <property type="match status" value="1"/>
</dbReference>
<dbReference type="PROSITE" id="PS00521">
    <property type="entry name" value="P5CR"/>
    <property type="match status" value="1"/>
</dbReference>
<dbReference type="OrthoDB" id="10263291at2759"/>
<evidence type="ECO:0000313" key="8">
    <source>
        <dbReference type="EMBL" id="CAH0378718.1"/>
    </source>
</evidence>
<keyword evidence="5" id="KW-0641">Proline biosynthesis</keyword>
<comment type="catalytic activity">
    <reaction evidence="5">
        <text>L-proline + NADP(+) = (S)-1-pyrroline-5-carboxylate + NADPH + 2 H(+)</text>
        <dbReference type="Rhea" id="RHEA:14109"/>
        <dbReference type="ChEBI" id="CHEBI:15378"/>
        <dbReference type="ChEBI" id="CHEBI:17388"/>
        <dbReference type="ChEBI" id="CHEBI:57783"/>
        <dbReference type="ChEBI" id="CHEBI:58349"/>
        <dbReference type="ChEBI" id="CHEBI:60039"/>
        <dbReference type="EC" id="1.5.1.2"/>
    </reaction>
</comment>
<feature type="domain" description="Pyrroline-5-carboxylate reductase dimerisation" evidence="7">
    <location>
        <begin position="164"/>
        <end position="268"/>
    </location>
</feature>
<evidence type="ECO:0000313" key="9">
    <source>
        <dbReference type="Proteomes" id="UP000789595"/>
    </source>
</evidence>
<dbReference type="HAMAP" id="MF_01925">
    <property type="entry name" value="P5C_reductase"/>
    <property type="match status" value="1"/>
</dbReference>
<evidence type="ECO:0000256" key="2">
    <source>
        <dbReference type="ARBA" id="ARBA00022857"/>
    </source>
</evidence>
<comment type="caution">
    <text evidence="8">The sequence shown here is derived from an EMBL/GenBank/DDBJ whole genome shotgun (WGS) entry which is preliminary data.</text>
</comment>
<dbReference type="EMBL" id="CAKKNE010000006">
    <property type="protein sequence ID" value="CAH0378718.1"/>
    <property type="molecule type" value="Genomic_DNA"/>
</dbReference>
<evidence type="ECO:0000256" key="4">
    <source>
        <dbReference type="PIRSR" id="PIRSR000193-1"/>
    </source>
</evidence>
<feature type="binding site" evidence="4">
    <location>
        <position position="64"/>
    </location>
    <ligand>
        <name>NADPH</name>
        <dbReference type="ChEBI" id="CHEBI:57783"/>
    </ligand>
</feature>
<comment type="similarity">
    <text evidence="1 5">Belongs to the pyrroline-5-carboxylate reductase family.</text>
</comment>
<sequence length="274" mass="27115">MSAMSAASPLHNRNIGFIGAGAMASAIIKGLLASGISPGRISASDPWEPARAKAKALGLNVTGNAEVAIVSEIIVVAVKPDVVASALAPLELRGKLVVSIAAGVPLMAIEIAAGNGARCVRTMPNTPCLVGEAAVGVARGTTATDADVATAMALFRGVVVEVPEKQLNAVTAVSGSGPAYIFLLIEALADGGVKAGLPRATALKLAAQTVKGAAAMQLATGTHPGQLKDQVCSPGGTTIAGVAALEENGFRHAAISAVTAAKARADEMSASVAK</sequence>
<feature type="domain" description="Pyrroline-5-carboxylate reductase catalytic N-terminal" evidence="6">
    <location>
        <begin position="15"/>
        <end position="103"/>
    </location>
</feature>
<evidence type="ECO:0000256" key="5">
    <source>
        <dbReference type="RuleBase" id="RU003903"/>
    </source>
</evidence>
<keyword evidence="2 4" id="KW-0521">NADP</keyword>
<organism evidence="8 9">
    <name type="scientific">Pelagomonas calceolata</name>
    <dbReference type="NCBI Taxonomy" id="35677"/>
    <lineage>
        <taxon>Eukaryota</taxon>
        <taxon>Sar</taxon>
        <taxon>Stramenopiles</taxon>
        <taxon>Ochrophyta</taxon>
        <taxon>Pelagophyceae</taxon>
        <taxon>Pelagomonadales</taxon>
        <taxon>Pelagomonadaceae</taxon>
        <taxon>Pelagomonas</taxon>
    </lineage>
</organism>
<dbReference type="InterPro" id="IPR029036">
    <property type="entry name" value="P5CR_dimer"/>
</dbReference>
<dbReference type="SUPFAM" id="SSF51735">
    <property type="entry name" value="NAD(P)-binding Rossmann-fold domains"/>
    <property type="match status" value="1"/>
</dbReference>
<dbReference type="NCBIfam" id="TIGR00112">
    <property type="entry name" value="proC"/>
    <property type="match status" value="1"/>
</dbReference>
<dbReference type="GO" id="GO:0004735">
    <property type="term" value="F:pyrroline-5-carboxylate reductase activity"/>
    <property type="evidence" value="ECO:0007669"/>
    <property type="project" value="UniProtKB-EC"/>
</dbReference>
<dbReference type="InterPro" id="IPR036291">
    <property type="entry name" value="NAD(P)-bd_dom_sf"/>
</dbReference>
<dbReference type="UniPathway" id="UPA00098">
    <property type="reaction ID" value="UER00361"/>
</dbReference>